<proteinExistence type="predicted"/>
<dbReference type="PANTHER" id="PTHR30543">
    <property type="entry name" value="CHROMATE REDUCTASE"/>
    <property type="match status" value="1"/>
</dbReference>
<dbReference type="EMBL" id="STFF01000007">
    <property type="protein sequence ID" value="THU34795.1"/>
    <property type="molecule type" value="Genomic_DNA"/>
</dbReference>
<organism evidence="2 3">
    <name type="scientific">Niastella caeni</name>
    <dbReference type="NCBI Taxonomy" id="2569763"/>
    <lineage>
        <taxon>Bacteria</taxon>
        <taxon>Pseudomonadati</taxon>
        <taxon>Bacteroidota</taxon>
        <taxon>Chitinophagia</taxon>
        <taxon>Chitinophagales</taxon>
        <taxon>Chitinophagaceae</taxon>
        <taxon>Niastella</taxon>
    </lineage>
</organism>
<dbReference type="InterPro" id="IPR050712">
    <property type="entry name" value="NAD(P)H-dep_reductase"/>
</dbReference>
<dbReference type="RefSeq" id="WP_136579438.1">
    <property type="nucleotide sequence ID" value="NZ_STFF01000007.1"/>
</dbReference>
<protein>
    <submittedName>
        <fullName evidence="2">NAD(P)H-dependent oxidoreductase</fullName>
    </submittedName>
</protein>
<keyword evidence="3" id="KW-1185">Reference proteome</keyword>
<feature type="domain" description="NADPH-dependent FMN reductase-like" evidence="1">
    <location>
        <begin position="7"/>
        <end position="137"/>
    </location>
</feature>
<dbReference type="InterPro" id="IPR029039">
    <property type="entry name" value="Flavoprotein-like_sf"/>
</dbReference>
<dbReference type="Pfam" id="PF03358">
    <property type="entry name" value="FMN_red"/>
    <property type="match status" value="1"/>
</dbReference>
<evidence type="ECO:0000259" key="1">
    <source>
        <dbReference type="Pfam" id="PF03358"/>
    </source>
</evidence>
<evidence type="ECO:0000313" key="2">
    <source>
        <dbReference type="EMBL" id="THU34795.1"/>
    </source>
</evidence>
<dbReference type="OrthoDB" id="9812295at2"/>
<dbReference type="PANTHER" id="PTHR30543:SF21">
    <property type="entry name" value="NAD(P)H-DEPENDENT FMN REDUCTASE LOT6"/>
    <property type="match status" value="1"/>
</dbReference>
<sequence length="169" mass="19188">MSDIYTIVSGTNRPGSNTEKIARHYQQVLKSKNITPHFITLEGWKYIDKTPEFVQLENDILIPTNKFIFISPEYNGSIPGVLKLMFDISDYKKTWWGKKALLTGVATGRGGNLRGLEHLTSILHYLKVVVHPNKLPISSVDKMMHGTGEIHDAFTLRAIETQISEFIQF</sequence>
<reference evidence="2 3" key="1">
    <citation type="submission" date="2019-04" db="EMBL/GenBank/DDBJ databases">
        <title>Niastella caeni sp. nov., isolated from activated sludge.</title>
        <authorList>
            <person name="Sheng M."/>
        </authorList>
    </citation>
    <scope>NUCLEOTIDE SEQUENCE [LARGE SCALE GENOMIC DNA]</scope>
    <source>
        <strain evidence="2 3">HX-2-15</strain>
    </source>
</reference>
<dbReference type="Proteomes" id="UP000306918">
    <property type="component" value="Unassembled WGS sequence"/>
</dbReference>
<dbReference type="Gene3D" id="3.40.50.360">
    <property type="match status" value="1"/>
</dbReference>
<dbReference type="SUPFAM" id="SSF52218">
    <property type="entry name" value="Flavoproteins"/>
    <property type="match status" value="1"/>
</dbReference>
<evidence type="ECO:0000313" key="3">
    <source>
        <dbReference type="Proteomes" id="UP000306918"/>
    </source>
</evidence>
<dbReference type="AlphaFoldDB" id="A0A4S8HIF6"/>
<dbReference type="InterPro" id="IPR005025">
    <property type="entry name" value="FMN_Rdtase-like_dom"/>
</dbReference>
<gene>
    <name evidence="2" type="ORF">FAM09_22620</name>
</gene>
<dbReference type="GO" id="GO:0016491">
    <property type="term" value="F:oxidoreductase activity"/>
    <property type="evidence" value="ECO:0007669"/>
    <property type="project" value="InterPro"/>
</dbReference>
<dbReference type="GO" id="GO:0005829">
    <property type="term" value="C:cytosol"/>
    <property type="evidence" value="ECO:0007669"/>
    <property type="project" value="TreeGrafter"/>
</dbReference>
<dbReference type="GO" id="GO:0010181">
    <property type="term" value="F:FMN binding"/>
    <property type="evidence" value="ECO:0007669"/>
    <property type="project" value="TreeGrafter"/>
</dbReference>
<comment type="caution">
    <text evidence="2">The sequence shown here is derived from an EMBL/GenBank/DDBJ whole genome shotgun (WGS) entry which is preliminary data.</text>
</comment>
<name>A0A4S8HIF6_9BACT</name>
<accession>A0A4S8HIF6</accession>